<proteinExistence type="predicted"/>
<accession>A0A4S8PT37</accession>
<evidence type="ECO:0000313" key="5">
    <source>
        <dbReference type="EMBL" id="THV34557.1"/>
    </source>
</evidence>
<keyword evidence="2" id="KW-0238">DNA-binding</keyword>
<dbReference type="InterPro" id="IPR036390">
    <property type="entry name" value="WH_DNA-bd_sf"/>
</dbReference>
<dbReference type="EMBL" id="STGU01000008">
    <property type="protein sequence ID" value="THV34557.1"/>
    <property type="molecule type" value="Genomic_DNA"/>
</dbReference>
<dbReference type="Gene3D" id="1.20.120.530">
    <property type="entry name" value="GntR ligand-binding domain-like"/>
    <property type="match status" value="1"/>
</dbReference>
<dbReference type="SUPFAM" id="SSF46785">
    <property type="entry name" value="Winged helix' DNA-binding domain"/>
    <property type="match status" value="1"/>
</dbReference>
<keyword evidence="1" id="KW-0805">Transcription regulation</keyword>
<dbReference type="InterPro" id="IPR000524">
    <property type="entry name" value="Tscrpt_reg_HTH_GntR"/>
</dbReference>
<dbReference type="InterPro" id="IPR011711">
    <property type="entry name" value="GntR_C"/>
</dbReference>
<dbReference type="Pfam" id="PF00392">
    <property type="entry name" value="GntR"/>
    <property type="match status" value="1"/>
</dbReference>
<evidence type="ECO:0000313" key="6">
    <source>
        <dbReference type="Proteomes" id="UP000307378"/>
    </source>
</evidence>
<dbReference type="AlphaFoldDB" id="A0A4S8PT37"/>
<organism evidence="5 6">
    <name type="scientific">Rhizobium rosettiformans W3</name>
    <dbReference type="NCBI Taxonomy" id="538378"/>
    <lineage>
        <taxon>Bacteria</taxon>
        <taxon>Pseudomonadati</taxon>
        <taxon>Pseudomonadota</taxon>
        <taxon>Alphaproteobacteria</taxon>
        <taxon>Hyphomicrobiales</taxon>
        <taxon>Rhizobiaceae</taxon>
        <taxon>Rhizobium/Agrobacterium group</taxon>
        <taxon>Rhizobium</taxon>
    </lineage>
</organism>
<dbReference type="RefSeq" id="WP_136542141.1">
    <property type="nucleotide sequence ID" value="NZ_STGU01000008.1"/>
</dbReference>
<protein>
    <submittedName>
        <fullName evidence="5">GntR family transcriptional regulator</fullName>
    </submittedName>
</protein>
<keyword evidence="3" id="KW-0804">Transcription</keyword>
<dbReference type="Gene3D" id="1.10.10.10">
    <property type="entry name" value="Winged helix-like DNA-binding domain superfamily/Winged helix DNA-binding domain"/>
    <property type="match status" value="1"/>
</dbReference>
<dbReference type="SUPFAM" id="SSF48008">
    <property type="entry name" value="GntR ligand-binding domain-like"/>
    <property type="match status" value="1"/>
</dbReference>
<evidence type="ECO:0000256" key="1">
    <source>
        <dbReference type="ARBA" id="ARBA00023015"/>
    </source>
</evidence>
<dbReference type="PANTHER" id="PTHR43537">
    <property type="entry name" value="TRANSCRIPTIONAL REGULATOR, GNTR FAMILY"/>
    <property type="match status" value="1"/>
</dbReference>
<dbReference type="PROSITE" id="PS50949">
    <property type="entry name" value="HTH_GNTR"/>
    <property type="match status" value="1"/>
</dbReference>
<dbReference type="Pfam" id="PF07729">
    <property type="entry name" value="FCD"/>
    <property type="match status" value="1"/>
</dbReference>
<dbReference type="GO" id="GO:0003677">
    <property type="term" value="F:DNA binding"/>
    <property type="evidence" value="ECO:0007669"/>
    <property type="project" value="UniProtKB-KW"/>
</dbReference>
<evidence type="ECO:0000259" key="4">
    <source>
        <dbReference type="PROSITE" id="PS50949"/>
    </source>
</evidence>
<dbReference type="Proteomes" id="UP000307378">
    <property type="component" value="Unassembled WGS sequence"/>
</dbReference>
<dbReference type="SMART" id="SM00895">
    <property type="entry name" value="FCD"/>
    <property type="match status" value="1"/>
</dbReference>
<comment type="caution">
    <text evidence="5">The sequence shown here is derived from an EMBL/GenBank/DDBJ whole genome shotgun (WGS) entry which is preliminary data.</text>
</comment>
<reference evidence="5 6" key="1">
    <citation type="submission" date="2019-04" db="EMBL/GenBank/DDBJ databases">
        <title>genome sequence of strain W3.</title>
        <authorList>
            <person name="Gao J."/>
            <person name="Sun J."/>
        </authorList>
    </citation>
    <scope>NUCLEOTIDE SEQUENCE [LARGE SCALE GENOMIC DNA]</scope>
    <source>
        <strain evidence="5 6">W3</strain>
    </source>
</reference>
<gene>
    <name evidence="5" type="ORF">FAA86_15795</name>
</gene>
<dbReference type="GO" id="GO:0003700">
    <property type="term" value="F:DNA-binding transcription factor activity"/>
    <property type="evidence" value="ECO:0007669"/>
    <property type="project" value="InterPro"/>
</dbReference>
<dbReference type="SMART" id="SM00345">
    <property type="entry name" value="HTH_GNTR"/>
    <property type="match status" value="1"/>
</dbReference>
<name>A0A4S8PT37_9HYPH</name>
<dbReference type="InterPro" id="IPR008920">
    <property type="entry name" value="TF_FadR/GntR_C"/>
</dbReference>
<evidence type="ECO:0000256" key="2">
    <source>
        <dbReference type="ARBA" id="ARBA00023125"/>
    </source>
</evidence>
<dbReference type="InterPro" id="IPR036388">
    <property type="entry name" value="WH-like_DNA-bd_sf"/>
</dbReference>
<feature type="domain" description="HTH gntR-type" evidence="4">
    <location>
        <begin position="18"/>
        <end position="85"/>
    </location>
</feature>
<sequence>MTDTIAQSDDLLTPVGRETLQDRVYEQLRRTLINGGFAAGDMLRIVDMADRLKTSTMPVREALGRLVSEQALEALPNRSVRVPLITRERLDDLERARILIEGRLVALACDRLTAEDIEGLKQINRDCEAAFERHGQDVGPVTSEINHRFHFHIYRAASSRVLIPMVESLWLQSGPVVRAAAHIHDEQGGLAATNHHWTLIAALEARDEEAAVNALSNDIGRSFDLVRGRLDAGDEAA</sequence>
<dbReference type="PANTHER" id="PTHR43537:SF39">
    <property type="entry name" value="HTH-TYPE TRANSCRIPTIONAL REGULATOR MCBR"/>
    <property type="match status" value="1"/>
</dbReference>
<evidence type="ECO:0000256" key="3">
    <source>
        <dbReference type="ARBA" id="ARBA00023163"/>
    </source>
</evidence>